<evidence type="ECO:0000259" key="4">
    <source>
        <dbReference type="PROSITE" id="PS51015"/>
    </source>
</evidence>
<feature type="region of interest" description="Disordered" evidence="3">
    <location>
        <begin position="446"/>
        <end position="532"/>
    </location>
</feature>
<sequence>MTTTQRNYSQELPTKNTFEGSEFLKLNQDYTNTQGKSKAPTTKPTSFSHIAKLAEADPTLFSNENVPSYQSSSHIPMQKAQYFYLTEISQFTSEEVNSAMQTKLDDTGEIYGPVPDIKVDSIFKQLEDLESTKLHTNVYNEISPQSDVGAACSSILLHSDKHDDRGHIVLFSGQPTTADTHMQKPSISGQNLSLVHNIQYKIPVRVTRPIENNQYRYDGLYFVAEYWVDRVPTPSDSNIWNFTFKLVRIYGQPPLVHKTDATSNVHSMVPQPTAAAKPQNNLNASSPSSHNVPILGKQLIQQSIKQQQQIHYGNVIHQQHQVPPQQHGQQFNHHQQQPSYNQFQAYNQVNLYNYSNNNQNTLRHTTMPQRHINLQNVNNYGMDLQHNQIRELLSNLRSKNSQFGSRILQYANGINSLSGKFKQTTPITTSQENEIVTSRNKSFFWNLGDDGNGPNQKLATNSGAQNNHTAGKRGTKRKSSSSSSCSDYKSKKQKQSSQSSSGDGGGDAEKDETASSVCVKSSSSSSTDPVII</sequence>
<dbReference type="Gene3D" id="2.30.280.10">
    <property type="entry name" value="SRA-YDG"/>
    <property type="match status" value="1"/>
</dbReference>
<dbReference type="SUPFAM" id="SSF88697">
    <property type="entry name" value="PUA domain-like"/>
    <property type="match status" value="1"/>
</dbReference>
<organism evidence="5 6">
    <name type="scientific">Acrasis kona</name>
    <dbReference type="NCBI Taxonomy" id="1008807"/>
    <lineage>
        <taxon>Eukaryota</taxon>
        <taxon>Discoba</taxon>
        <taxon>Heterolobosea</taxon>
        <taxon>Tetramitia</taxon>
        <taxon>Eutetramitia</taxon>
        <taxon>Acrasidae</taxon>
        <taxon>Acrasis</taxon>
    </lineage>
</organism>
<dbReference type="InterPro" id="IPR015947">
    <property type="entry name" value="PUA-like_sf"/>
</dbReference>
<dbReference type="PROSITE" id="PS51015">
    <property type="entry name" value="YDG"/>
    <property type="match status" value="1"/>
</dbReference>
<dbReference type="SMART" id="SM00466">
    <property type="entry name" value="SRA"/>
    <property type="match status" value="1"/>
</dbReference>
<keyword evidence="6" id="KW-1185">Reference proteome</keyword>
<dbReference type="Proteomes" id="UP001431209">
    <property type="component" value="Unassembled WGS sequence"/>
</dbReference>
<evidence type="ECO:0000313" key="5">
    <source>
        <dbReference type="EMBL" id="KAL0484209.1"/>
    </source>
</evidence>
<dbReference type="EMBL" id="JAOPGA020001028">
    <property type="protein sequence ID" value="KAL0484209.1"/>
    <property type="molecule type" value="Genomic_DNA"/>
</dbReference>
<comment type="subcellular location">
    <subcellularLocation>
        <location evidence="2">Nucleus</location>
    </subcellularLocation>
</comment>
<dbReference type="Pfam" id="PF02182">
    <property type="entry name" value="SAD_SRA"/>
    <property type="match status" value="1"/>
</dbReference>
<name>A0AAW2Z4A2_9EUKA</name>
<reference evidence="5 6" key="1">
    <citation type="submission" date="2024-03" db="EMBL/GenBank/DDBJ databases">
        <title>The Acrasis kona genome and developmental transcriptomes reveal deep origins of eukaryotic multicellular pathways.</title>
        <authorList>
            <person name="Sheikh S."/>
            <person name="Fu C.-J."/>
            <person name="Brown M.W."/>
            <person name="Baldauf S.L."/>
        </authorList>
    </citation>
    <scope>NUCLEOTIDE SEQUENCE [LARGE SCALE GENOMIC DNA]</scope>
    <source>
        <strain evidence="5 6">ATCC MYA-3509</strain>
    </source>
</reference>
<dbReference type="InterPro" id="IPR003105">
    <property type="entry name" value="SRA_YDG"/>
</dbReference>
<proteinExistence type="predicted"/>
<feature type="domain" description="YDG" evidence="4">
    <location>
        <begin position="112"/>
        <end position="248"/>
    </location>
</feature>
<evidence type="ECO:0000256" key="3">
    <source>
        <dbReference type="SAM" id="MobiDB-lite"/>
    </source>
</evidence>
<feature type="compositionally biased region" description="Basic residues" evidence="3">
    <location>
        <begin position="470"/>
        <end position="479"/>
    </location>
</feature>
<accession>A0AAW2Z4A2</accession>
<keyword evidence="1 2" id="KW-0539">Nucleus</keyword>
<feature type="compositionally biased region" description="Low complexity" evidence="3">
    <location>
        <begin position="515"/>
        <end position="526"/>
    </location>
</feature>
<evidence type="ECO:0000256" key="1">
    <source>
        <dbReference type="ARBA" id="ARBA00023242"/>
    </source>
</evidence>
<gene>
    <name evidence="5" type="ORF">AKO1_004727</name>
</gene>
<dbReference type="InterPro" id="IPR036987">
    <property type="entry name" value="SRA-YDG_sf"/>
</dbReference>
<protein>
    <submittedName>
        <fullName evidence="5">Histone-lysine N-methyltransferase</fullName>
    </submittedName>
</protein>
<dbReference type="AlphaFoldDB" id="A0AAW2Z4A2"/>
<feature type="compositionally biased region" description="Polar residues" evidence="3">
    <location>
        <begin position="453"/>
        <end position="469"/>
    </location>
</feature>
<dbReference type="GO" id="GO:0005634">
    <property type="term" value="C:nucleus"/>
    <property type="evidence" value="ECO:0007669"/>
    <property type="project" value="UniProtKB-SubCell"/>
</dbReference>
<evidence type="ECO:0000256" key="2">
    <source>
        <dbReference type="PROSITE-ProRule" id="PRU00358"/>
    </source>
</evidence>
<comment type="caution">
    <text evidence="5">The sequence shown here is derived from an EMBL/GenBank/DDBJ whole genome shotgun (WGS) entry which is preliminary data.</text>
</comment>
<evidence type="ECO:0000313" key="6">
    <source>
        <dbReference type="Proteomes" id="UP001431209"/>
    </source>
</evidence>